<dbReference type="EMBL" id="AAGOZC010000028">
    <property type="protein sequence ID" value="EBQ4318138.1"/>
    <property type="molecule type" value="Genomic_DNA"/>
</dbReference>
<feature type="signal peptide" evidence="1">
    <location>
        <begin position="1"/>
        <end position="24"/>
    </location>
</feature>
<evidence type="ECO:0000256" key="1">
    <source>
        <dbReference type="SAM" id="SignalP"/>
    </source>
</evidence>
<keyword evidence="1" id="KW-0732">Signal</keyword>
<evidence type="ECO:0000313" key="3">
    <source>
        <dbReference type="EMBL" id="EBQ4318138.1"/>
    </source>
</evidence>
<reference evidence="3" key="1">
    <citation type="submission" date="2018-07" db="EMBL/GenBank/DDBJ databases">
        <authorList>
            <consortium name="GenomeTrakr network: Whole genome sequencing for foodborne pathogen traceback"/>
        </authorList>
    </citation>
    <scope>NUCLEOTIDE SEQUENCE</scope>
    <source>
        <strain evidence="2">CFSAN024207</strain>
        <strain evidence="3">CFSAN047939</strain>
    </source>
</reference>
<proteinExistence type="predicted"/>
<dbReference type="InterPro" id="IPR005590">
    <property type="entry name" value="DUF333"/>
</dbReference>
<feature type="chain" id="PRO_5036152242" evidence="1">
    <location>
        <begin position="25"/>
        <end position="91"/>
    </location>
</feature>
<organism evidence="3">
    <name type="scientific">Salmonella enterica</name>
    <name type="common">Salmonella choleraesuis</name>
    <dbReference type="NCBI Taxonomy" id="28901"/>
    <lineage>
        <taxon>Bacteria</taxon>
        <taxon>Pseudomonadati</taxon>
        <taxon>Pseudomonadota</taxon>
        <taxon>Gammaproteobacteria</taxon>
        <taxon>Enterobacterales</taxon>
        <taxon>Enterobacteriaceae</taxon>
        <taxon>Salmonella</taxon>
    </lineage>
</organism>
<protein>
    <submittedName>
        <fullName evidence="3">DUF333 domain-containing protein</fullName>
    </submittedName>
</protein>
<comment type="caution">
    <text evidence="3">The sequence shown here is derived from an EMBL/GenBank/DDBJ whole genome shotgun (WGS) entry which is preliminary data.</text>
</comment>
<dbReference type="Pfam" id="PF03891">
    <property type="entry name" value="DUF333"/>
    <property type="match status" value="1"/>
</dbReference>
<gene>
    <name evidence="3" type="ORF">A2H40_21055</name>
    <name evidence="2" type="ORF">LM31_18850</name>
</gene>
<dbReference type="EMBL" id="AAGKQP010000025">
    <property type="protein sequence ID" value="EBP0977350.1"/>
    <property type="molecule type" value="Genomic_DNA"/>
</dbReference>
<dbReference type="PANTHER" id="PTHR38008:SF2">
    <property type="entry name" value="HEMOLYSIN"/>
    <property type="match status" value="1"/>
</dbReference>
<dbReference type="AlphaFoldDB" id="A0A5U5NUR7"/>
<evidence type="ECO:0000313" key="2">
    <source>
        <dbReference type="EMBL" id="EBP0977350.1"/>
    </source>
</evidence>
<dbReference type="PROSITE" id="PS51257">
    <property type="entry name" value="PROKAR_LIPOPROTEIN"/>
    <property type="match status" value="1"/>
</dbReference>
<name>A0A5U5NUR7_SALER</name>
<dbReference type="PANTHER" id="PTHR38008">
    <property type="entry name" value="HEMOLYSIN-RELATED"/>
    <property type="match status" value="1"/>
</dbReference>
<accession>A0A5U5NUR7</accession>
<sequence length="91" mass="10039">MKFTWIALPGVLLLSACSSSQPNAPRPPRIGMPNPAAVYCEQQGGTLMPVQPPQGVRSDCKLPNGEIIDEWTLWRREHPDTKSDNLRSDGI</sequence>